<dbReference type="GO" id="GO:0000049">
    <property type="term" value="F:tRNA binding"/>
    <property type="evidence" value="ECO:0007669"/>
    <property type="project" value="TreeGrafter"/>
</dbReference>
<keyword evidence="3 8" id="KW-0479">Metal-binding</keyword>
<keyword evidence="4" id="KW-0547">Nucleotide-binding</keyword>
<proteinExistence type="predicted"/>
<name>A0A4Q0AHT7_9BACT</name>
<dbReference type="InterPro" id="IPR006195">
    <property type="entry name" value="aa-tRNA-synth_II"/>
</dbReference>
<evidence type="ECO:0000256" key="3">
    <source>
        <dbReference type="ARBA" id="ARBA00022723"/>
    </source>
</evidence>
<dbReference type="Gene3D" id="2.40.50.140">
    <property type="entry name" value="Nucleic acid-binding proteins"/>
    <property type="match status" value="1"/>
</dbReference>
<organism evidence="10 11">
    <name type="scientific">Candidatus Microsaccharimonas sossegonensis</name>
    <dbReference type="NCBI Taxonomy" id="2506948"/>
    <lineage>
        <taxon>Bacteria</taxon>
        <taxon>Candidatus Saccharimonadota</taxon>
        <taxon>Candidatus Saccharimonadia</taxon>
        <taxon>Candidatus Saccharimonadales</taxon>
        <taxon>Candidatus Saccharimonadaceae</taxon>
        <taxon>Candidatus Microsaccharimonas</taxon>
    </lineage>
</organism>
<dbReference type="Pfam" id="PF01336">
    <property type="entry name" value="tRNA_anti-codon"/>
    <property type="match status" value="1"/>
</dbReference>
<dbReference type="GO" id="GO:0006430">
    <property type="term" value="P:lysyl-tRNA aminoacylation"/>
    <property type="evidence" value="ECO:0007669"/>
    <property type="project" value="InterPro"/>
</dbReference>
<dbReference type="PANTHER" id="PTHR42918:SF15">
    <property type="entry name" value="LYSINE--TRNA LIGASE, CHLOROPLASTIC_MITOCHONDRIAL"/>
    <property type="match status" value="1"/>
</dbReference>
<evidence type="ECO:0000256" key="4">
    <source>
        <dbReference type="ARBA" id="ARBA00022741"/>
    </source>
</evidence>
<keyword evidence="11" id="KW-1185">Reference proteome</keyword>
<evidence type="ECO:0000256" key="8">
    <source>
        <dbReference type="RuleBase" id="RU000336"/>
    </source>
</evidence>
<evidence type="ECO:0000256" key="6">
    <source>
        <dbReference type="ARBA" id="ARBA00023146"/>
    </source>
</evidence>
<evidence type="ECO:0000256" key="5">
    <source>
        <dbReference type="ARBA" id="ARBA00022840"/>
    </source>
</evidence>
<keyword evidence="8" id="KW-0460">Magnesium</keyword>
<dbReference type="GO" id="GO:0005829">
    <property type="term" value="C:cytosol"/>
    <property type="evidence" value="ECO:0007669"/>
    <property type="project" value="TreeGrafter"/>
</dbReference>
<dbReference type="SUPFAM" id="SSF50249">
    <property type="entry name" value="Nucleic acid-binding proteins"/>
    <property type="match status" value="1"/>
</dbReference>
<dbReference type="InterPro" id="IPR012340">
    <property type="entry name" value="NA-bd_OB-fold"/>
</dbReference>
<dbReference type="SUPFAM" id="SSF55681">
    <property type="entry name" value="Class II aaRS and biotin synthetases"/>
    <property type="match status" value="1"/>
</dbReference>
<dbReference type="InterPro" id="IPR018149">
    <property type="entry name" value="Lys-tRNA-synth_II_C"/>
</dbReference>
<dbReference type="NCBIfam" id="TIGR00499">
    <property type="entry name" value="lysS_bact"/>
    <property type="match status" value="1"/>
</dbReference>
<accession>A0A4Q0AHT7</accession>
<dbReference type="CDD" id="cd04322">
    <property type="entry name" value="LysRS_N"/>
    <property type="match status" value="1"/>
</dbReference>
<gene>
    <name evidence="10" type="primary">lysS</name>
    <name evidence="10" type="ORF">EOT05_02395</name>
</gene>
<dbReference type="InterPro" id="IPR004364">
    <property type="entry name" value="Aa-tRNA-synt_II"/>
</dbReference>
<keyword evidence="5" id="KW-0067">ATP-binding</keyword>
<evidence type="ECO:0000313" key="11">
    <source>
        <dbReference type="Proteomes" id="UP000289257"/>
    </source>
</evidence>
<evidence type="ECO:0000256" key="7">
    <source>
        <dbReference type="ARBA" id="ARBA00048573"/>
    </source>
</evidence>
<evidence type="ECO:0000256" key="1">
    <source>
        <dbReference type="ARBA" id="ARBA00013166"/>
    </source>
</evidence>
<dbReference type="GO" id="GO:0046872">
    <property type="term" value="F:metal ion binding"/>
    <property type="evidence" value="ECO:0007669"/>
    <property type="project" value="UniProtKB-KW"/>
</dbReference>
<dbReference type="InterPro" id="IPR002313">
    <property type="entry name" value="Lys-tRNA-ligase_II"/>
</dbReference>
<evidence type="ECO:0000259" key="9">
    <source>
        <dbReference type="PROSITE" id="PS50862"/>
    </source>
</evidence>
<dbReference type="GO" id="GO:0005524">
    <property type="term" value="F:ATP binding"/>
    <property type="evidence" value="ECO:0007669"/>
    <property type="project" value="UniProtKB-KW"/>
</dbReference>
<keyword evidence="2 10" id="KW-0436">Ligase</keyword>
<keyword evidence="6" id="KW-0030">Aminoacyl-tRNA synthetase</keyword>
<dbReference type="PROSITE" id="PS50862">
    <property type="entry name" value="AA_TRNA_LIGASE_II"/>
    <property type="match status" value="1"/>
</dbReference>
<dbReference type="EMBL" id="SCKX01000001">
    <property type="protein sequence ID" value="RWZ78576.1"/>
    <property type="molecule type" value="Genomic_DNA"/>
</dbReference>
<reference evidence="10" key="1">
    <citation type="submission" date="2019-01" db="EMBL/GenBank/DDBJ databases">
        <title>Genomic signatures and co-occurrence patterns of the ultra-small Saccharimodia (Patescibacteria phylum) suggest a symbiotic lifestyle.</title>
        <authorList>
            <person name="Lemos L."/>
            <person name="Medeiros J."/>
            <person name="Andreote F."/>
            <person name="Fernandes G."/>
            <person name="Varani A."/>
            <person name="Oliveira G."/>
            <person name="Pylro V."/>
        </authorList>
    </citation>
    <scope>NUCLEOTIDE SEQUENCE [LARGE SCALE GENOMIC DNA]</scope>
    <source>
        <strain evidence="10">AMD02</strain>
    </source>
</reference>
<dbReference type="GO" id="GO:0004824">
    <property type="term" value="F:lysine-tRNA ligase activity"/>
    <property type="evidence" value="ECO:0007669"/>
    <property type="project" value="UniProtKB-EC"/>
</dbReference>
<evidence type="ECO:0000256" key="2">
    <source>
        <dbReference type="ARBA" id="ARBA00022598"/>
    </source>
</evidence>
<dbReference type="PRINTS" id="PR00982">
    <property type="entry name" value="TRNASYNTHLYS"/>
</dbReference>
<comment type="cofactor">
    <cofactor evidence="8">
        <name>Mg(2+)</name>
        <dbReference type="ChEBI" id="CHEBI:18420"/>
    </cofactor>
    <text evidence="8">Binds 3 Mg(2+) ions per subunit.</text>
</comment>
<dbReference type="InterPro" id="IPR004365">
    <property type="entry name" value="NA-bd_OB_tRNA"/>
</dbReference>
<dbReference type="InterPro" id="IPR045864">
    <property type="entry name" value="aa-tRNA-synth_II/BPL/LPL"/>
</dbReference>
<evidence type="ECO:0000313" key="10">
    <source>
        <dbReference type="EMBL" id="RWZ78576.1"/>
    </source>
</evidence>
<dbReference type="PANTHER" id="PTHR42918">
    <property type="entry name" value="LYSYL-TRNA SYNTHETASE"/>
    <property type="match status" value="1"/>
</dbReference>
<feature type="domain" description="Aminoacyl-transfer RNA synthetases class-II family profile" evidence="9">
    <location>
        <begin position="225"/>
        <end position="530"/>
    </location>
</feature>
<dbReference type="Gene3D" id="3.30.930.10">
    <property type="entry name" value="Bira Bifunctional Protein, Domain 2"/>
    <property type="match status" value="1"/>
</dbReference>
<comment type="caution">
    <text evidence="10">The sequence shown here is derived from an EMBL/GenBank/DDBJ whole genome shotgun (WGS) entry which is preliminary data.</text>
</comment>
<protein>
    <recommendedName>
        <fullName evidence="1 8">Lysine--tRNA ligase</fullName>
        <ecNumber evidence="1 8">6.1.1.6</ecNumber>
    </recommendedName>
</protein>
<dbReference type="NCBIfam" id="NF001756">
    <property type="entry name" value="PRK00484.1"/>
    <property type="match status" value="1"/>
</dbReference>
<dbReference type="Proteomes" id="UP000289257">
    <property type="component" value="Unassembled WGS sequence"/>
</dbReference>
<dbReference type="InterPro" id="IPR044136">
    <property type="entry name" value="Lys-tRNA-ligase_II_N"/>
</dbReference>
<dbReference type="EC" id="6.1.1.6" evidence="1 8"/>
<comment type="catalytic activity">
    <reaction evidence="7 8">
        <text>tRNA(Lys) + L-lysine + ATP = L-lysyl-tRNA(Lys) + AMP + diphosphate</text>
        <dbReference type="Rhea" id="RHEA:20792"/>
        <dbReference type="Rhea" id="RHEA-COMP:9696"/>
        <dbReference type="Rhea" id="RHEA-COMP:9697"/>
        <dbReference type="ChEBI" id="CHEBI:30616"/>
        <dbReference type="ChEBI" id="CHEBI:32551"/>
        <dbReference type="ChEBI" id="CHEBI:33019"/>
        <dbReference type="ChEBI" id="CHEBI:78442"/>
        <dbReference type="ChEBI" id="CHEBI:78529"/>
        <dbReference type="ChEBI" id="CHEBI:456215"/>
        <dbReference type="EC" id="6.1.1.6"/>
    </reaction>
</comment>
<dbReference type="Pfam" id="PF00152">
    <property type="entry name" value="tRNA-synt_2"/>
    <property type="match status" value="1"/>
</dbReference>
<dbReference type="AlphaFoldDB" id="A0A4Q0AHT7"/>
<sequence length="554" mass="64104">MSCFLVFCVTRLRLRHTRIGMKTLHGLFGFLTASFVAKREVFYAIIEPIMATLKDFRDERLRKLEVLKQLGVNPYPAESHRTHHAGEIVSRFDELENQTVTVAGRILAIRKFGALAFIVMKDFSGQVQLYLQTDEVEGRDAASGRLGIEDVPLLDTGDFVEATGSVGKSKTGEVSVFVKELRLLTKSLRPMPSAQEGFTNKEERMRRRYIDMNVNHEVRDRFIRRSKFWQATRDFLNTHDFVEINIPVLEHTTGGADANPFVTHMDALDQDFYLRISHELPLKRLIGAGFEKVYDIGPRFRNENYSDEHLPEHVAMEWYWAYANWQDGKDFMEAMYKDVLQKTFGTLQFTLGDFEVDMSKEWEVWDYATIMKNRYGIDVFQSTLDEVKKALADNKLEVEQTENRARGIDKLWKHIRKDVTGPIWLINTPTFISPLAKTDPNNAEIAQRFQPVIAGSELGNGFSELNDPIDQLDRFKEQQDMRDRGDDEAMMLDIDFIEMLEYGMPPACGWGYSERVFWIFEGVTAREGVPFPQLRHEYDEVTKSLYPEINLNHS</sequence>